<dbReference type="InterPro" id="IPR020904">
    <property type="entry name" value="Sc_DH/Rdtase_CS"/>
</dbReference>
<dbReference type="Gene3D" id="3.40.50.720">
    <property type="entry name" value="NAD(P)-binding Rossmann-like Domain"/>
    <property type="match status" value="1"/>
</dbReference>
<gene>
    <name evidence="3" type="primary">ydaD</name>
    <name evidence="3" type="ORF">G314FT_06310</name>
</gene>
<proteinExistence type="inferred from homology"/>
<evidence type="ECO:0000256" key="2">
    <source>
        <dbReference type="ARBA" id="ARBA00023002"/>
    </source>
</evidence>
<dbReference type="Proteomes" id="UP001058273">
    <property type="component" value="Chromosome"/>
</dbReference>
<name>A0ABY5NY27_9ENTE</name>
<dbReference type="InterPro" id="IPR036291">
    <property type="entry name" value="NAD(P)-bd_dom_sf"/>
</dbReference>
<sequence>MEHKLRTPKEDYHQKDSNEFMSTEVLVEDPNYLSANKLKGKKAIVTGGDSGIGAAVVIAYAHEGADIGIVYHENDADALQVKQRAEELGATVYLYKGDVGHEHVVKEAVDYFIDKFKSIDILVNNVAEQHERDSIVDITETEVQREFATNIYSFMYFTKYLFPYFNEGAAIINNASVNAYRGHPYLLTYSTTKSAVVGYTRSLSVREEFIKKKIRVNCVAPGPIWTPLIPSTMKGMTHEKFGLDTPMKRCGEAYEVAPSFVFLASNQDSSYMSGQCLHVNGGAVLNG</sequence>
<dbReference type="PANTHER" id="PTHR48107:SF16">
    <property type="entry name" value="NADPH-DEPENDENT ALDEHYDE REDUCTASE 1, CHLOROPLASTIC"/>
    <property type="match status" value="1"/>
</dbReference>
<organism evidence="3 4">
    <name type="scientific">Vagococcus luciliae</name>
    <dbReference type="NCBI Taxonomy" id="2920380"/>
    <lineage>
        <taxon>Bacteria</taxon>
        <taxon>Bacillati</taxon>
        <taxon>Bacillota</taxon>
        <taxon>Bacilli</taxon>
        <taxon>Lactobacillales</taxon>
        <taxon>Enterococcaceae</taxon>
        <taxon>Vagococcus</taxon>
    </lineage>
</organism>
<dbReference type="PROSITE" id="PS00061">
    <property type="entry name" value="ADH_SHORT"/>
    <property type="match status" value="1"/>
</dbReference>
<dbReference type="EC" id="1.-.-.-" evidence="3"/>
<reference evidence="3" key="2">
    <citation type="submission" date="2022-08" db="EMBL/GenBank/DDBJ databases">
        <authorList>
            <person name="Poehlein A."/>
            <person name="Guzman J."/>
            <person name="Daniel R."/>
            <person name="Vilcinskas A."/>
        </authorList>
    </citation>
    <scope>NUCLEOTIDE SEQUENCE</scope>
    <source>
        <strain evidence="3">G314FT</strain>
    </source>
</reference>
<evidence type="ECO:0000313" key="3">
    <source>
        <dbReference type="EMBL" id="UUV98478.1"/>
    </source>
</evidence>
<comment type="similarity">
    <text evidence="1">Belongs to the short-chain dehydrogenases/reductases (SDR) family.</text>
</comment>
<keyword evidence="2 3" id="KW-0560">Oxidoreductase</keyword>
<dbReference type="GO" id="GO:0016491">
    <property type="term" value="F:oxidoreductase activity"/>
    <property type="evidence" value="ECO:0007669"/>
    <property type="project" value="UniProtKB-KW"/>
</dbReference>
<protein>
    <submittedName>
        <fullName evidence="3">General stress protein 39</fullName>
        <ecNumber evidence="3">1.-.-.-</ecNumber>
    </submittedName>
</protein>
<dbReference type="PRINTS" id="PR00080">
    <property type="entry name" value="SDRFAMILY"/>
</dbReference>
<dbReference type="RefSeq" id="WP_257702002.1">
    <property type="nucleotide sequence ID" value="NZ_CP102451.1"/>
</dbReference>
<evidence type="ECO:0000256" key="1">
    <source>
        <dbReference type="ARBA" id="ARBA00006484"/>
    </source>
</evidence>
<dbReference type="PANTHER" id="PTHR48107">
    <property type="entry name" value="NADPH-DEPENDENT ALDEHYDE REDUCTASE-LIKE PROTEIN, CHLOROPLASTIC-RELATED"/>
    <property type="match status" value="1"/>
</dbReference>
<dbReference type="InterPro" id="IPR002347">
    <property type="entry name" value="SDR_fam"/>
</dbReference>
<dbReference type="Pfam" id="PF13561">
    <property type="entry name" value="adh_short_C2"/>
    <property type="match status" value="1"/>
</dbReference>
<accession>A0ABY5NY27</accession>
<dbReference type="SUPFAM" id="SSF51735">
    <property type="entry name" value="NAD(P)-binding Rossmann-fold domains"/>
    <property type="match status" value="1"/>
</dbReference>
<evidence type="ECO:0000313" key="4">
    <source>
        <dbReference type="Proteomes" id="UP001058273"/>
    </source>
</evidence>
<dbReference type="PRINTS" id="PR00081">
    <property type="entry name" value="GDHRDH"/>
</dbReference>
<reference evidence="3" key="1">
    <citation type="submission" date="2022-08" db="EMBL/GenBank/DDBJ databases">
        <title>Genome sequence of Vagococcus luciliae DSM 112651.</title>
        <authorList>
            <person name="Juan G."/>
            <person name="Anja P."/>
            <person name="Rolf D."/>
            <person name="Kampfer P."/>
            <person name="Vilcinskas A."/>
        </authorList>
    </citation>
    <scope>NUCLEOTIDE SEQUENCE</scope>
    <source>
        <strain evidence="3">G314FT</strain>
    </source>
</reference>
<keyword evidence="4" id="KW-1185">Reference proteome</keyword>
<dbReference type="EMBL" id="CP102451">
    <property type="protein sequence ID" value="UUV98478.1"/>
    <property type="molecule type" value="Genomic_DNA"/>
</dbReference>